<dbReference type="AlphaFoldDB" id="T0GAH4"/>
<dbReference type="PROSITE" id="PS52050">
    <property type="entry name" value="WYL"/>
    <property type="match status" value="1"/>
</dbReference>
<dbReference type="PANTHER" id="PTHR34580:SF1">
    <property type="entry name" value="PROTEIN PAFC"/>
    <property type="match status" value="1"/>
</dbReference>
<comment type="caution">
    <text evidence="3">The sequence shown here is derived from an EMBL/GenBank/DDBJ whole genome shotgun (WGS) entry which is preliminary data.</text>
</comment>
<evidence type="ECO:0000259" key="1">
    <source>
        <dbReference type="Pfam" id="PF13280"/>
    </source>
</evidence>
<dbReference type="InterPro" id="IPR026881">
    <property type="entry name" value="WYL_dom"/>
</dbReference>
<dbReference type="PATRIC" id="fig|1114964.3.peg.2444"/>
<feature type="domain" description="WCX" evidence="2">
    <location>
        <begin position="264"/>
        <end position="332"/>
    </location>
</feature>
<protein>
    <submittedName>
        <fullName evidence="3">DeoR family transcriptional regulator</fullName>
    </submittedName>
</protein>
<evidence type="ECO:0000313" key="4">
    <source>
        <dbReference type="Proteomes" id="UP000015524"/>
    </source>
</evidence>
<feature type="domain" description="WYL" evidence="1">
    <location>
        <begin position="165"/>
        <end position="229"/>
    </location>
</feature>
<proteinExistence type="predicted"/>
<dbReference type="InterPro" id="IPR051534">
    <property type="entry name" value="CBASS_pafABC_assoc_protein"/>
</dbReference>
<reference evidence="3 4" key="1">
    <citation type="journal article" date="2013" name="Genome Announc.">
        <title>Draft Genome Sequence of a Hexachlorocyclohexane-Degrading Bacterium, Sphingobium baderi Strain LL03T.</title>
        <authorList>
            <person name="Kaur J."/>
            <person name="Verma H."/>
            <person name="Tripathi C."/>
            <person name="Khurana J.P."/>
            <person name="Lal R."/>
        </authorList>
    </citation>
    <scope>NUCLEOTIDE SEQUENCE [LARGE SCALE GENOMIC DNA]</scope>
    <source>
        <strain evidence="3 4">LL03</strain>
    </source>
</reference>
<dbReference type="InterPro" id="IPR057727">
    <property type="entry name" value="WCX_dom"/>
</dbReference>
<name>T0GAH4_9SPHN</name>
<dbReference type="Pfam" id="PF13280">
    <property type="entry name" value="WYL"/>
    <property type="match status" value="1"/>
</dbReference>
<keyword evidence="4" id="KW-1185">Reference proteome</keyword>
<dbReference type="eggNOG" id="COG2378">
    <property type="taxonomic scope" value="Bacteria"/>
</dbReference>
<evidence type="ECO:0000259" key="2">
    <source>
        <dbReference type="Pfam" id="PF25583"/>
    </source>
</evidence>
<dbReference type="Proteomes" id="UP000015524">
    <property type="component" value="Unassembled WGS sequence"/>
</dbReference>
<sequence length="341" mass="38637">MALHHLSSETLLDLLVNVRGLVLTQQCGDADRSLRHPFVFRDRRDLRDDEFRLGNIHVSLAEAVLHENVNQRRIQPLGCHRQSPIPERLQPRQENTIEALEIAARAARDENRLRHARALEDLRDSLITRLSPRDALRSEADAEAVLSALSQVARPGPKVAMRPEVTDVLIEALRGPFKMRIVYGDTDAETRTVEPHGLLLGLRSYLVARQADRGENLRHFRLDRIHSAECLDESFPIQSGFSLNDHAAQAFGAYQDPAQYGEIVWRFLPEAASRAAEFQFHPNQSAEYRDDGSLIVRFKAAGWLEMAWHLYQWGDKVEVLEPAGLRALVEGHARPDFPALP</sequence>
<organism evidence="3 4">
    <name type="scientific">Sphingobium baderi LL03</name>
    <dbReference type="NCBI Taxonomy" id="1114964"/>
    <lineage>
        <taxon>Bacteria</taxon>
        <taxon>Pseudomonadati</taxon>
        <taxon>Pseudomonadota</taxon>
        <taxon>Alphaproteobacteria</taxon>
        <taxon>Sphingomonadales</taxon>
        <taxon>Sphingomonadaceae</taxon>
        <taxon>Sphingobium</taxon>
    </lineage>
</organism>
<accession>T0GAH4</accession>
<evidence type="ECO:0000313" key="3">
    <source>
        <dbReference type="EMBL" id="EQB00761.1"/>
    </source>
</evidence>
<dbReference type="EMBL" id="ATIB01000068">
    <property type="protein sequence ID" value="EQB00761.1"/>
    <property type="molecule type" value="Genomic_DNA"/>
</dbReference>
<dbReference type="PANTHER" id="PTHR34580">
    <property type="match status" value="1"/>
</dbReference>
<dbReference type="Pfam" id="PF25583">
    <property type="entry name" value="WCX"/>
    <property type="match status" value="1"/>
</dbReference>
<gene>
    <name evidence="3" type="ORF">L485_12495</name>
</gene>